<organism evidence="17 18">
    <name type="scientific">secondary endosymbiont of Heteropsylla cubana</name>
    <dbReference type="NCBI Taxonomy" id="134287"/>
    <lineage>
        <taxon>Bacteria</taxon>
        <taxon>Pseudomonadati</taxon>
        <taxon>Pseudomonadota</taxon>
        <taxon>Gammaproteobacteria</taxon>
        <taxon>Enterobacterales</taxon>
        <taxon>Enterobacteriaceae</taxon>
        <taxon>aphid secondary symbionts</taxon>
    </lineage>
</organism>
<comment type="subcellular location">
    <subcellularLocation>
        <location evidence="1">Membrane</location>
    </subcellularLocation>
</comment>
<reference evidence="17 18" key="1">
    <citation type="journal article" date="2012" name="Mol. Biol. Evol.">
        <title>Genome reduction and co-evolution between the primary and secondary bacterial symbionts of psyllids.</title>
        <authorList>
            <person name="Sloan D.B."/>
            <person name="Moran N.A."/>
        </authorList>
    </citation>
    <scope>NUCLEOTIDE SEQUENCE [LARGE SCALE GENOMIC DNA]</scope>
    <source>
        <strain evidence="17">Hcub_S</strain>
    </source>
</reference>
<keyword evidence="6" id="KW-0645">Protease</keyword>
<keyword evidence="10" id="KW-0573">Peptidoglycan synthesis</keyword>
<evidence type="ECO:0000313" key="17">
    <source>
        <dbReference type="EMBL" id="AFP85696.1"/>
    </source>
</evidence>
<evidence type="ECO:0000256" key="2">
    <source>
        <dbReference type="ARBA" id="ARBA00022475"/>
    </source>
</evidence>
<keyword evidence="8" id="KW-0378">Hydrolase</keyword>
<evidence type="ECO:0000256" key="15">
    <source>
        <dbReference type="ARBA" id="ARBA00023316"/>
    </source>
</evidence>
<dbReference type="Pfam" id="PF00905">
    <property type="entry name" value="Transpeptidase"/>
    <property type="match status" value="1"/>
</dbReference>
<keyword evidence="5" id="KW-0121">Carboxypeptidase</keyword>
<evidence type="ECO:0000256" key="11">
    <source>
        <dbReference type="ARBA" id="ARBA00022989"/>
    </source>
</evidence>
<name>J3VUA0_9ENTR</name>
<sequence length="400" mass="43862">MLKKSFDNWLTDHPGKLKVRKDRCGQIIENISSVGSQQNPNNLFLSIDKHLQALVYRKLHNLVVSNKAESETTIMLDINTGKVLAMANSPSYNLNKLNPTNIDVMRNRAITYIFEPGSTVKPMVIMTALQRRIIQKNNILNTMPYTINGHTIKDVAQYPKLTLTGVLQKSSNAGVSKLALAMSPSALVETYSRFGLGKATRLGLIGESRGLYTQKQYWSKIERTAFSCGYVLMVKPLQLARVYATIGGMGVIRSLSIIRIVNLSVIGKRVFPESLVRTILNMMESVALPGGGGSKAAIKGYRIAVKTGTSKQVGSKGTYINKYITYTTRVSPISNPCFSLVVVINDPMGKEYYGGAVSAPVFSSIMSGVLRAMNIEPDALPKLNKEYNRVIDNKAEACGG</sequence>
<dbReference type="GO" id="GO:0009252">
    <property type="term" value="P:peptidoglycan biosynthetic process"/>
    <property type="evidence" value="ECO:0007669"/>
    <property type="project" value="UniProtKB-KW"/>
</dbReference>
<dbReference type="KEGG" id="sehc:A35E_00401"/>
<evidence type="ECO:0000256" key="6">
    <source>
        <dbReference type="ARBA" id="ARBA00022670"/>
    </source>
</evidence>
<gene>
    <name evidence="17" type="ORF">A35E_00401</name>
</gene>
<keyword evidence="11" id="KW-1133">Transmembrane helix</keyword>
<evidence type="ECO:0000256" key="13">
    <source>
        <dbReference type="ARBA" id="ARBA00023210"/>
    </source>
</evidence>
<dbReference type="PANTHER" id="PTHR30627">
    <property type="entry name" value="PEPTIDOGLYCAN D,D-TRANSPEPTIDASE"/>
    <property type="match status" value="1"/>
</dbReference>
<keyword evidence="7" id="KW-0812">Transmembrane</keyword>
<evidence type="ECO:0000313" key="18">
    <source>
        <dbReference type="Proteomes" id="UP000003937"/>
    </source>
</evidence>
<evidence type="ECO:0000256" key="14">
    <source>
        <dbReference type="ARBA" id="ARBA00023306"/>
    </source>
</evidence>
<dbReference type="GO" id="GO:0004180">
    <property type="term" value="F:carboxypeptidase activity"/>
    <property type="evidence" value="ECO:0007669"/>
    <property type="project" value="UniProtKB-KW"/>
</dbReference>
<accession>J3VUA0</accession>
<dbReference type="InterPro" id="IPR012338">
    <property type="entry name" value="Beta-lactam/transpept-like"/>
</dbReference>
<evidence type="ECO:0000256" key="5">
    <source>
        <dbReference type="ARBA" id="ARBA00022645"/>
    </source>
</evidence>
<dbReference type="InterPro" id="IPR050515">
    <property type="entry name" value="Beta-lactam/transpept"/>
</dbReference>
<dbReference type="Gene3D" id="3.40.710.10">
    <property type="entry name" value="DD-peptidase/beta-lactamase superfamily"/>
    <property type="match status" value="1"/>
</dbReference>
<keyword evidence="15" id="KW-0961">Cell wall biogenesis/degradation</keyword>
<proteinExistence type="predicted"/>
<keyword evidence="2" id="KW-1003">Cell membrane</keyword>
<dbReference type="Proteomes" id="UP000003937">
    <property type="component" value="Chromosome"/>
</dbReference>
<dbReference type="InterPro" id="IPR001460">
    <property type="entry name" value="PCN-bd_Tpept"/>
</dbReference>
<dbReference type="FunFam" id="3.40.710.10:FF:000003">
    <property type="entry name" value="Peptidoglycan D,D-transpeptidase FtsI"/>
    <property type="match status" value="1"/>
</dbReference>
<evidence type="ECO:0000256" key="4">
    <source>
        <dbReference type="ARBA" id="ARBA00022618"/>
    </source>
</evidence>
<keyword evidence="18" id="KW-1185">Reference proteome</keyword>
<dbReference type="EMBL" id="CP003547">
    <property type="protein sequence ID" value="AFP85696.1"/>
    <property type="molecule type" value="Genomic_DNA"/>
</dbReference>
<keyword evidence="9" id="KW-0133">Cell shape</keyword>
<dbReference type="GO" id="GO:0006508">
    <property type="term" value="P:proteolysis"/>
    <property type="evidence" value="ECO:0007669"/>
    <property type="project" value="UniProtKB-KW"/>
</dbReference>
<evidence type="ECO:0000259" key="16">
    <source>
        <dbReference type="Pfam" id="PF00905"/>
    </source>
</evidence>
<evidence type="ECO:0000256" key="12">
    <source>
        <dbReference type="ARBA" id="ARBA00023136"/>
    </source>
</evidence>
<dbReference type="Gene3D" id="3.30.450.330">
    <property type="match status" value="1"/>
</dbReference>
<dbReference type="GO" id="GO:0008360">
    <property type="term" value="P:regulation of cell shape"/>
    <property type="evidence" value="ECO:0007669"/>
    <property type="project" value="UniProtKB-KW"/>
</dbReference>
<evidence type="ECO:0000256" key="7">
    <source>
        <dbReference type="ARBA" id="ARBA00022692"/>
    </source>
</evidence>
<dbReference type="STRING" id="134287.A35E_00401"/>
<feature type="domain" description="Penicillin-binding protein transpeptidase" evidence="16">
    <location>
        <begin position="72"/>
        <end position="366"/>
    </location>
</feature>
<evidence type="ECO:0000256" key="3">
    <source>
        <dbReference type="ARBA" id="ARBA00022519"/>
    </source>
</evidence>
<keyword evidence="14" id="KW-0131">Cell cycle</keyword>
<dbReference type="GO" id="GO:0071555">
    <property type="term" value="P:cell wall organization"/>
    <property type="evidence" value="ECO:0007669"/>
    <property type="project" value="UniProtKB-KW"/>
</dbReference>
<dbReference type="PANTHER" id="PTHR30627:SF1">
    <property type="entry name" value="PEPTIDOGLYCAN D,D-TRANSPEPTIDASE FTSI"/>
    <property type="match status" value="1"/>
</dbReference>
<keyword evidence="12" id="KW-0472">Membrane</keyword>
<dbReference type="GO" id="GO:0005886">
    <property type="term" value="C:plasma membrane"/>
    <property type="evidence" value="ECO:0007669"/>
    <property type="project" value="TreeGrafter"/>
</dbReference>
<evidence type="ECO:0000256" key="10">
    <source>
        <dbReference type="ARBA" id="ARBA00022984"/>
    </source>
</evidence>
<evidence type="ECO:0000256" key="1">
    <source>
        <dbReference type="ARBA" id="ARBA00004370"/>
    </source>
</evidence>
<keyword evidence="3" id="KW-0997">Cell inner membrane</keyword>
<dbReference type="SUPFAM" id="SSF56601">
    <property type="entry name" value="beta-lactamase/transpeptidase-like"/>
    <property type="match status" value="1"/>
</dbReference>
<dbReference type="AlphaFoldDB" id="J3VUA0"/>
<dbReference type="GO" id="GO:0008658">
    <property type="term" value="F:penicillin binding"/>
    <property type="evidence" value="ECO:0007669"/>
    <property type="project" value="InterPro"/>
</dbReference>
<protein>
    <submittedName>
        <fullName evidence="17">Cell division protein FtsI/penicillin-binding protein 2</fullName>
    </submittedName>
</protein>
<dbReference type="HOGENOM" id="CLU_009289_0_0_6"/>
<keyword evidence="4 17" id="KW-0132">Cell division</keyword>
<evidence type="ECO:0000256" key="9">
    <source>
        <dbReference type="ARBA" id="ARBA00022960"/>
    </source>
</evidence>
<evidence type="ECO:0000256" key="8">
    <source>
        <dbReference type="ARBA" id="ARBA00022801"/>
    </source>
</evidence>
<dbReference type="GO" id="GO:0000917">
    <property type="term" value="P:division septum assembly"/>
    <property type="evidence" value="ECO:0007669"/>
    <property type="project" value="UniProtKB-KW"/>
</dbReference>
<dbReference type="PATRIC" id="fig|134287.3.peg.381"/>
<keyword evidence="13" id="KW-0717">Septation</keyword>